<dbReference type="Pfam" id="PF00337">
    <property type="entry name" value="Gal-bind_lectin"/>
    <property type="match status" value="2"/>
</dbReference>
<dbReference type="SUPFAM" id="SSF49899">
    <property type="entry name" value="Concanavalin A-like lectins/glucanases"/>
    <property type="match status" value="2"/>
</dbReference>
<proteinExistence type="predicted"/>
<dbReference type="PANTHER" id="PTHR11346">
    <property type="entry name" value="GALECTIN"/>
    <property type="match status" value="1"/>
</dbReference>
<keyword evidence="2" id="KW-0677">Repeat</keyword>
<organism evidence="5 6">
    <name type="scientific">Petromyzon marinus</name>
    <name type="common">Sea lamprey</name>
    <dbReference type="NCBI Taxonomy" id="7757"/>
    <lineage>
        <taxon>Eukaryota</taxon>
        <taxon>Metazoa</taxon>
        <taxon>Chordata</taxon>
        <taxon>Craniata</taxon>
        <taxon>Vertebrata</taxon>
        <taxon>Cyclostomata</taxon>
        <taxon>Hyperoartia</taxon>
        <taxon>Petromyzontiformes</taxon>
        <taxon>Petromyzontidae</taxon>
        <taxon>Petromyzon</taxon>
    </lineage>
</organism>
<dbReference type="AlphaFoldDB" id="A0AAJ7TKQ2"/>
<sequence>MVSRYLDSIAYDLHSTVTLVEAYKITVTLVEVYKTLVEVYSSTDCTLNLTASMERDPWILKLQPASADEAQPSVKNPMLPFSMSIYEGFQVGKSITIEGYVPTNAERFHMELQIGSHIRPHADVALHVSVRLGSGCVVCNSMRAQRWGREEKTGGGTGPFVRGQSFGVTLIATEEEIQIVSAGRPYITYKHRLPLEEVDTFHISGPVTVSSIRFSRTLTAPCSALIPGGFTEGKTVLVRATVKYNPDRILVNLGQSTGPDIALHINPRFRKKEFVRNSLLCDAWGEEERAADSFPFYPGREFKMLIRCERGHFAVSVDDKPAFTFKQRVLRMATVDQVRVSGDLMLPNIEVQGVKVQP</sequence>
<protein>
    <recommendedName>
        <fullName evidence="3">Galectin</fullName>
    </recommendedName>
</protein>
<feature type="domain" description="Galectin" evidence="4">
    <location>
        <begin position="222"/>
        <end position="357"/>
    </location>
</feature>
<name>A0AAJ7TKQ2_PETMA</name>
<dbReference type="KEGG" id="pmrn:116947273"/>
<evidence type="ECO:0000256" key="1">
    <source>
        <dbReference type="ARBA" id="ARBA00022734"/>
    </source>
</evidence>
<dbReference type="SMART" id="SM00908">
    <property type="entry name" value="Gal-bind_lectin"/>
    <property type="match status" value="2"/>
</dbReference>
<keyword evidence="1 3" id="KW-0430">Lectin</keyword>
<accession>A0AAJ7TKQ2</accession>
<gene>
    <name evidence="6" type="primary">LGALS8</name>
</gene>
<evidence type="ECO:0000313" key="6">
    <source>
        <dbReference type="RefSeq" id="XP_032818700.1"/>
    </source>
</evidence>
<dbReference type="CTD" id="3964"/>
<keyword evidence="5" id="KW-1185">Reference proteome</keyword>
<dbReference type="InterPro" id="IPR013320">
    <property type="entry name" value="ConA-like_dom_sf"/>
</dbReference>
<dbReference type="InterPro" id="IPR001079">
    <property type="entry name" value="Galectin_CRD"/>
</dbReference>
<feature type="domain" description="Galectin" evidence="4">
    <location>
        <begin position="81"/>
        <end position="215"/>
    </location>
</feature>
<dbReference type="RefSeq" id="XP_032818700.1">
    <property type="nucleotide sequence ID" value="XM_032962809.1"/>
</dbReference>
<dbReference type="Gene3D" id="2.60.120.200">
    <property type="match status" value="2"/>
</dbReference>
<evidence type="ECO:0000256" key="2">
    <source>
        <dbReference type="ARBA" id="ARBA00022737"/>
    </source>
</evidence>
<dbReference type="PANTHER" id="PTHR11346:SF147">
    <property type="entry name" value="GALECTIN"/>
    <property type="match status" value="1"/>
</dbReference>
<dbReference type="SMART" id="SM00276">
    <property type="entry name" value="GLECT"/>
    <property type="match status" value="2"/>
</dbReference>
<evidence type="ECO:0000259" key="4">
    <source>
        <dbReference type="PROSITE" id="PS51304"/>
    </source>
</evidence>
<dbReference type="Proteomes" id="UP001318040">
    <property type="component" value="Chromosome 29"/>
</dbReference>
<dbReference type="InterPro" id="IPR044156">
    <property type="entry name" value="Galectin-like"/>
</dbReference>
<evidence type="ECO:0000313" key="5">
    <source>
        <dbReference type="Proteomes" id="UP001318040"/>
    </source>
</evidence>
<dbReference type="CDD" id="cd00070">
    <property type="entry name" value="GLECT"/>
    <property type="match status" value="2"/>
</dbReference>
<evidence type="ECO:0000256" key="3">
    <source>
        <dbReference type="RuleBase" id="RU102079"/>
    </source>
</evidence>
<reference evidence="6" key="1">
    <citation type="submission" date="2025-08" db="UniProtKB">
        <authorList>
            <consortium name="RefSeq"/>
        </authorList>
    </citation>
    <scope>IDENTIFICATION</scope>
    <source>
        <tissue evidence="6">Sperm</tissue>
    </source>
</reference>
<dbReference type="GO" id="GO:0030246">
    <property type="term" value="F:carbohydrate binding"/>
    <property type="evidence" value="ECO:0007669"/>
    <property type="project" value="UniProtKB-UniRule"/>
</dbReference>
<dbReference type="PROSITE" id="PS51304">
    <property type="entry name" value="GALECTIN"/>
    <property type="match status" value="2"/>
</dbReference>
<dbReference type="FunFam" id="2.60.120.200:FF:000124">
    <property type="entry name" value="Galectin-4"/>
    <property type="match status" value="1"/>
</dbReference>